<organism evidence="1">
    <name type="scientific">Bacteroides intestinalis</name>
    <dbReference type="NCBI Taxonomy" id="329854"/>
    <lineage>
        <taxon>Bacteria</taxon>
        <taxon>Pseudomonadati</taxon>
        <taxon>Bacteroidota</taxon>
        <taxon>Bacteroidia</taxon>
        <taxon>Bacteroidales</taxon>
        <taxon>Bacteroidaceae</taxon>
        <taxon>Bacteroides</taxon>
    </lineage>
</organism>
<name>A0A6N2VEB9_9BACE</name>
<evidence type="ECO:0000313" key="1">
    <source>
        <dbReference type="EMBL" id="VYT28280.1"/>
    </source>
</evidence>
<proteinExistence type="predicted"/>
<gene>
    <name evidence="1" type="ORF">BILFYP9_02567</name>
</gene>
<dbReference type="RefSeq" id="WP_181996172.1">
    <property type="nucleotide sequence ID" value="NZ_BAABZC010000008.1"/>
</dbReference>
<reference evidence="1" key="1">
    <citation type="submission" date="2019-11" db="EMBL/GenBank/DDBJ databases">
        <authorList>
            <person name="Feng L."/>
        </authorList>
    </citation>
    <scope>NUCLEOTIDE SEQUENCE</scope>
    <source>
        <strain evidence="1">BintestinalisLFYP9</strain>
    </source>
</reference>
<sequence length="75" mass="8507">MKEVALTSVQTLSGNMSFKEARLIIECKLSAIIATDADNFCTQEAKDYINEAYKKPSDHRKLVFGEITHVWIKTD</sequence>
<protein>
    <submittedName>
        <fullName evidence="1">Uncharacterized protein</fullName>
    </submittedName>
</protein>
<dbReference type="EMBL" id="CACRSU010000027">
    <property type="protein sequence ID" value="VYT28280.1"/>
    <property type="molecule type" value="Genomic_DNA"/>
</dbReference>
<dbReference type="AlphaFoldDB" id="A0A6N2VEB9"/>
<accession>A0A6N2VEB9</accession>